<accession>A0ACB9G7C4</accession>
<evidence type="ECO:0000313" key="2">
    <source>
        <dbReference type="Proteomes" id="UP001055811"/>
    </source>
</evidence>
<keyword evidence="2" id="KW-1185">Reference proteome</keyword>
<evidence type="ECO:0000313" key="1">
    <source>
        <dbReference type="EMBL" id="KAI3779098.1"/>
    </source>
</evidence>
<gene>
    <name evidence="1" type="ORF">L2E82_08594</name>
</gene>
<reference evidence="1 2" key="2">
    <citation type="journal article" date="2022" name="Mol. Ecol. Resour.">
        <title>The genomes of chicory, endive, great burdock and yacon provide insights into Asteraceae paleo-polyploidization history and plant inulin production.</title>
        <authorList>
            <person name="Fan W."/>
            <person name="Wang S."/>
            <person name="Wang H."/>
            <person name="Wang A."/>
            <person name="Jiang F."/>
            <person name="Liu H."/>
            <person name="Zhao H."/>
            <person name="Xu D."/>
            <person name="Zhang Y."/>
        </authorList>
    </citation>
    <scope>NUCLEOTIDE SEQUENCE [LARGE SCALE GENOMIC DNA]</scope>
    <source>
        <strain evidence="2">cv. Punajuju</strain>
        <tissue evidence="1">Leaves</tissue>
    </source>
</reference>
<organism evidence="1 2">
    <name type="scientific">Cichorium intybus</name>
    <name type="common">Chicory</name>
    <dbReference type="NCBI Taxonomy" id="13427"/>
    <lineage>
        <taxon>Eukaryota</taxon>
        <taxon>Viridiplantae</taxon>
        <taxon>Streptophyta</taxon>
        <taxon>Embryophyta</taxon>
        <taxon>Tracheophyta</taxon>
        <taxon>Spermatophyta</taxon>
        <taxon>Magnoliopsida</taxon>
        <taxon>eudicotyledons</taxon>
        <taxon>Gunneridae</taxon>
        <taxon>Pentapetalae</taxon>
        <taxon>asterids</taxon>
        <taxon>campanulids</taxon>
        <taxon>Asterales</taxon>
        <taxon>Asteraceae</taxon>
        <taxon>Cichorioideae</taxon>
        <taxon>Cichorieae</taxon>
        <taxon>Cichoriinae</taxon>
        <taxon>Cichorium</taxon>
    </lineage>
</organism>
<dbReference type="Proteomes" id="UP001055811">
    <property type="component" value="Linkage Group LG02"/>
</dbReference>
<reference evidence="2" key="1">
    <citation type="journal article" date="2022" name="Mol. Ecol. Resour.">
        <title>The genomes of chicory, endive, great burdock and yacon provide insights into Asteraceae palaeo-polyploidization history and plant inulin production.</title>
        <authorList>
            <person name="Fan W."/>
            <person name="Wang S."/>
            <person name="Wang H."/>
            <person name="Wang A."/>
            <person name="Jiang F."/>
            <person name="Liu H."/>
            <person name="Zhao H."/>
            <person name="Xu D."/>
            <person name="Zhang Y."/>
        </authorList>
    </citation>
    <scope>NUCLEOTIDE SEQUENCE [LARGE SCALE GENOMIC DNA]</scope>
    <source>
        <strain evidence="2">cv. Punajuju</strain>
    </source>
</reference>
<name>A0ACB9G7C4_CICIN</name>
<sequence length="92" mass="10703">MLRFLRVSIISNTCKLFYTRSYLDSLSESVLWKTKMLTSTMTPRRNHLVVAVAGLPRHEFLEFPPTPEESRGYRSRLQSIISQDIEVASVHY</sequence>
<proteinExistence type="predicted"/>
<dbReference type="EMBL" id="CM042010">
    <property type="protein sequence ID" value="KAI3779098.1"/>
    <property type="molecule type" value="Genomic_DNA"/>
</dbReference>
<comment type="caution">
    <text evidence="1">The sequence shown here is derived from an EMBL/GenBank/DDBJ whole genome shotgun (WGS) entry which is preliminary data.</text>
</comment>
<protein>
    <submittedName>
        <fullName evidence="1">Uncharacterized protein</fullName>
    </submittedName>
</protein>